<reference evidence="1" key="1">
    <citation type="submission" date="2020-05" db="EMBL/GenBank/DDBJ databases">
        <title>Large-scale comparative analyses of tick genomes elucidate their genetic diversity and vector capacities.</title>
        <authorList>
            <person name="Jia N."/>
            <person name="Wang J."/>
            <person name="Shi W."/>
            <person name="Du L."/>
            <person name="Sun Y."/>
            <person name="Zhan W."/>
            <person name="Jiang J."/>
            <person name="Wang Q."/>
            <person name="Zhang B."/>
            <person name="Ji P."/>
            <person name="Sakyi L.B."/>
            <person name="Cui X."/>
            <person name="Yuan T."/>
            <person name="Jiang B."/>
            <person name="Yang W."/>
            <person name="Lam T.T.-Y."/>
            <person name="Chang Q."/>
            <person name="Ding S."/>
            <person name="Wang X."/>
            <person name="Zhu J."/>
            <person name="Ruan X."/>
            <person name="Zhao L."/>
            <person name="Wei J."/>
            <person name="Que T."/>
            <person name="Du C."/>
            <person name="Cheng J."/>
            <person name="Dai P."/>
            <person name="Han X."/>
            <person name="Huang E."/>
            <person name="Gao Y."/>
            <person name="Liu J."/>
            <person name="Shao H."/>
            <person name="Ye R."/>
            <person name="Li L."/>
            <person name="Wei W."/>
            <person name="Wang X."/>
            <person name="Wang C."/>
            <person name="Yang T."/>
            <person name="Huo Q."/>
            <person name="Li W."/>
            <person name="Guo W."/>
            <person name="Chen H."/>
            <person name="Zhou L."/>
            <person name="Ni X."/>
            <person name="Tian J."/>
            <person name="Zhou Y."/>
            <person name="Sheng Y."/>
            <person name="Liu T."/>
            <person name="Pan Y."/>
            <person name="Xia L."/>
            <person name="Li J."/>
            <person name="Zhao F."/>
            <person name="Cao W."/>
        </authorList>
    </citation>
    <scope>NUCLEOTIDE SEQUENCE</scope>
    <source>
        <strain evidence="1">Hyas-2018</strain>
    </source>
</reference>
<organism evidence="1 2">
    <name type="scientific">Hyalomma asiaticum</name>
    <name type="common">Tick</name>
    <dbReference type="NCBI Taxonomy" id="266040"/>
    <lineage>
        <taxon>Eukaryota</taxon>
        <taxon>Metazoa</taxon>
        <taxon>Ecdysozoa</taxon>
        <taxon>Arthropoda</taxon>
        <taxon>Chelicerata</taxon>
        <taxon>Arachnida</taxon>
        <taxon>Acari</taxon>
        <taxon>Parasitiformes</taxon>
        <taxon>Ixodida</taxon>
        <taxon>Ixodoidea</taxon>
        <taxon>Ixodidae</taxon>
        <taxon>Hyalomminae</taxon>
        <taxon>Hyalomma</taxon>
    </lineage>
</organism>
<sequence length="138" mass="15403">MDAGTSKRAHGQDLRQELDESATKRRRLTPPSDSQPAAPMMAHQVNPSPYAGPAANRNQETQCLEHHQHLSLQWAAPTYGLPEGTVGSAPQLVSVGGHQPPVRTSRLPMINHQMRLIWQRLVEERHHHRLEEIDGIAP</sequence>
<dbReference type="EMBL" id="CM023481">
    <property type="protein sequence ID" value="KAH6946314.1"/>
    <property type="molecule type" value="Genomic_DNA"/>
</dbReference>
<keyword evidence="2" id="KW-1185">Reference proteome</keyword>
<dbReference type="Proteomes" id="UP000821845">
    <property type="component" value="Chromosome 1"/>
</dbReference>
<gene>
    <name evidence="1" type="ORF">HPB50_012762</name>
</gene>
<comment type="caution">
    <text evidence="1">The sequence shown here is derived from an EMBL/GenBank/DDBJ whole genome shotgun (WGS) entry which is preliminary data.</text>
</comment>
<evidence type="ECO:0000313" key="1">
    <source>
        <dbReference type="EMBL" id="KAH6946314.1"/>
    </source>
</evidence>
<name>A0ACB7TN96_HYAAI</name>
<accession>A0ACB7TN96</accession>
<evidence type="ECO:0000313" key="2">
    <source>
        <dbReference type="Proteomes" id="UP000821845"/>
    </source>
</evidence>
<protein>
    <submittedName>
        <fullName evidence="1">Uncharacterized protein</fullName>
    </submittedName>
</protein>
<proteinExistence type="predicted"/>